<dbReference type="CDD" id="cd00403">
    <property type="entry name" value="Ribosomal_L1"/>
    <property type="match status" value="1"/>
</dbReference>
<comment type="function">
    <text evidence="10 11">Protein L1 is also a translational repressor protein, it controls the translation of the L11 operon by binding to its mRNA.</text>
</comment>
<keyword evidence="2 11" id="KW-0678">Repressor</keyword>
<accession>A0A455T9P5</accession>
<dbReference type="InterPro" id="IPR002143">
    <property type="entry name" value="Ribosomal_uL1"/>
</dbReference>
<dbReference type="FunFam" id="3.40.50.790:FF:000001">
    <property type="entry name" value="50S ribosomal protein L1"/>
    <property type="match status" value="1"/>
</dbReference>
<dbReference type="InterPro" id="IPR023674">
    <property type="entry name" value="Ribosomal_uL1-like"/>
</dbReference>
<keyword evidence="14" id="KW-1185">Reference proteome</keyword>
<dbReference type="GO" id="GO:0022625">
    <property type="term" value="C:cytosolic large ribosomal subunit"/>
    <property type="evidence" value="ECO:0007669"/>
    <property type="project" value="TreeGrafter"/>
</dbReference>
<dbReference type="AlphaFoldDB" id="A0A455T9P5"/>
<evidence type="ECO:0000256" key="7">
    <source>
        <dbReference type="ARBA" id="ARBA00022980"/>
    </source>
</evidence>
<dbReference type="InterPro" id="IPR016095">
    <property type="entry name" value="Ribosomal_uL1_3-a/b-sand"/>
</dbReference>
<keyword evidence="5 11" id="KW-0810">Translation regulation</keyword>
<dbReference type="Proteomes" id="UP000317544">
    <property type="component" value="Chromosome"/>
</dbReference>
<evidence type="ECO:0000313" key="14">
    <source>
        <dbReference type="Proteomes" id="UP000317544"/>
    </source>
</evidence>
<dbReference type="Gene3D" id="3.40.50.790">
    <property type="match status" value="1"/>
</dbReference>
<keyword evidence="3 11" id="KW-0820">tRNA-binding</keyword>
<dbReference type="Gene3D" id="3.30.190.20">
    <property type="match status" value="1"/>
</dbReference>
<dbReference type="NCBIfam" id="TIGR01169">
    <property type="entry name" value="rplA_bact"/>
    <property type="match status" value="1"/>
</dbReference>
<dbReference type="InterPro" id="IPR005878">
    <property type="entry name" value="Ribosom_uL1_bac-type"/>
</dbReference>
<evidence type="ECO:0000256" key="4">
    <source>
        <dbReference type="ARBA" id="ARBA00022730"/>
    </source>
</evidence>
<comment type="subunit">
    <text evidence="11">Part of the 50S ribosomal subunit.</text>
</comment>
<evidence type="ECO:0000256" key="11">
    <source>
        <dbReference type="HAMAP-Rule" id="MF_01318"/>
    </source>
</evidence>
<dbReference type="InterPro" id="IPR023673">
    <property type="entry name" value="Ribosomal_uL1_CS"/>
</dbReference>
<keyword evidence="8 11" id="KW-0687">Ribonucleoprotein</keyword>
<protein>
    <recommendedName>
        <fullName evidence="9 11">Large ribosomal subunit protein uL1</fullName>
    </recommendedName>
</protein>
<dbReference type="SUPFAM" id="SSF56808">
    <property type="entry name" value="Ribosomal protein L1"/>
    <property type="match status" value="1"/>
</dbReference>
<gene>
    <name evidence="11 13" type="primary">rplA</name>
    <name evidence="13" type="ORF">BUCNMO_030</name>
</gene>
<keyword evidence="4 11" id="KW-0699">rRNA-binding</keyword>
<evidence type="ECO:0000256" key="10">
    <source>
        <dbReference type="ARBA" id="ARBA00059110"/>
    </source>
</evidence>
<dbReference type="OrthoDB" id="9803740at2"/>
<dbReference type="Pfam" id="PF00687">
    <property type="entry name" value="Ribosomal_L1"/>
    <property type="match status" value="1"/>
</dbReference>
<dbReference type="GO" id="GO:0019843">
    <property type="term" value="F:rRNA binding"/>
    <property type="evidence" value="ECO:0007669"/>
    <property type="project" value="UniProtKB-UniRule"/>
</dbReference>
<keyword evidence="6 11" id="KW-0694">RNA-binding</keyword>
<evidence type="ECO:0000256" key="12">
    <source>
        <dbReference type="RuleBase" id="RU000659"/>
    </source>
</evidence>
<evidence type="ECO:0000256" key="3">
    <source>
        <dbReference type="ARBA" id="ARBA00022555"/>
    </source>
</evidence>
<organism evidence="13 14">
    <name type="scientific">Buchnera aphidicola</name>
    <name type="common">Nipponaphis monzeni</name>
    <dbReference type="NCBI Taxonomy" id="2495405"/>
    <lineage>
        <taxon>Bacteria</taxon>
        <taxon>Pseudomonadati</taxon>
        <taxon>Pseudomonadota</taxon>
        <taxon>Gammaproteobacteria</taxon>
        <taxon>Enterobacterales</taxon>
        <taxon>Erwiniaceae</taxon>
        <taxon>Buchnera</taxon>
    </lineage>
</organism>
<keyword evidence="7 11" id="KW-0689">Ribosomal protein</keyword>
<dbReference type="HAMAP" id="MF_01318_B">
    <property type="entry name" value="Ribosomal_uL1_B"/>
    <property type="match status" value="1"/>
</dbReference>
<reference evidence="13 14" key="1">
    <citation type="journal article" date="2019" name="Proc. Natl. Acad. Sci. U.S.A.">
        <title>Exaggeration and cooption of innate immunity for social defense.</title>
        <authorList>
            <person name="Kutsukake M."/>
            <person name="Moriyama M."/>
            <person name="Shigenobu S."/>
            <person name="Meng X.-Y."/>
            <person name="Nikoh N."/>
            <person name="Noda C."/>
            <person name="Kobayashi S."/>
            <person name="Fukatsu T."/>
        </authorList>
    </citation>
    <scope>NUCLEOTIDE SEQUENCE [LARGE SCALE GENOMIC DNA]</scope>
    <source>
        <strain evidence="13 14">Nmo</strain>
    </source>
</reference>
<evidence type="ECO:0000256" key="2">
    <source>
        <dbReference type="ARBA" id="ARBA00022491"/>
    </source>
</evidence>
<evidence type="ECO:0000256" key="9">
    <source>
        <dbReference type="ARBA" id="ARBA00035241"/>
    </source>
</evidence>
<dbReference type="GO" id="GO:0006412">
    <property type="term" value="P:translation"/>
    <property type="evidence" value="ECO:0007669"/>
    <property type="project" value="UniProtKB-UniRule"/>
</dbReference>
<dbReference type="InterPro" id="IPR028364">
    <property type="entry name" value="Ribosomal_uL1/biogenesis"/>
</dbReference>
<evidence type="ECO:0000256" key="5">
    <source>
        <dbReference type="ARBA" id="ARBA00022845"/>
    </source>
</evidence>
<dbReference type="GO" id="GO:0006417">
    <property type="term" value="P:regulation of translation"/>
    <property type="evidence" value="ECO:0007669"/>
    <property type="project" value="UniProtKB-KW"/>
</dbReference>
<dbReference type="PANTHER" id="PTHR36427:SF3">
    <property type="entry name" value="LARGE RIBOSOMAL SUBUNIT PROTEIN UL1M"/>
    <property type="match status" value="1"/>
</dbReference>
<dbReference type="RefSeq" id="WP_158344498.1">
    <property type="nucleotide sequence ID" value="NZ_AP019379.1"/>
</dbReference>
<evidence type="ECO:0000256" key="6">
    <source>
        <dbReference type="ARBA" id="ARBA00022884"/>
    </source>
</evidence>
<dbReference type="PANTHER" id="PTHR36427">
    <property type="entry name" value="54S RIBOSOMAL PROTEIN L1, MITOCHONDRIAL"/>
    <property type="match status" value="1"/>
</dbReference>
<dbReference type="PROSITE" id="PS01199">
    <property type="entry name" value="RIBOSOMAL_L1"/>
    <property type="match status" value="1"/>
</dbReference>
<sequence length="234" mass="25967">MKKISKRLQHIKKNINNKNYYTIDEAINVLKKYATAKFNESIDVAIQLGINPKKTEQNIRNSTILPHGIGRTIKIAVFTQGLNVEIAKQSGADFVGLENLLNDIKNKKIKFDIVMATPDAMSTVGKLGAVLGPKGLMPNPKIGTVTDNISKAIKNAKNGQIFYRTDKSGIIHVSIGKINFERYKIKENLYILLSSIKKNKSSQCKGTFFKKIILSTTMGLPISIDFASLTEIIN</sequence>
<proteinExistence type="inferred from homology"/>
<evidence type="ECO:0000256" key="8">
    <source>
        <dbReference type="ARBA" id="ARBA00023274"/>
    </source>
</evidence>
<name>A0A455T9P5_9GAMM</name>
<evidence type="ECO:0000313" key="13">
    <source>
        <dbReference type="EMBL" id="BBI01049.1"/>
    </source>
</evidence>
<comment type="similarity">
    <text evidence="1 11 12">Belongs to the universal ribosomal protein uL1 family.</text>
</comment>
<dbReference type="GO" id="GO:0003735">
    <property type="term" value="F:structural constituent of ribosome"/>
    <property type="evidence" value="ECO:0007669"/>
    <property type="project" value="InterPro"/>
</dbReference>
<dbReference type="EMBL" id="AP019379">
    <property type="protein sequence ID" value="BBI01049.1"/>
    <property type="molecule type" value="Genomic_DNA"/>
</dbReference>
<dbReference type="PIRSF" id="PIRSF002155">
    <property type="entry name" value="Ribosomal_L1"/>
    <property type="match status" value="1"/>
</dbReference>
<comment type="function">
    <text evidence="11">Binds directly to 23S rRNA. The L1 stalk is quite mobile in the ribosome, and is involved in E site tRNA release.</text>
</comment>
<evidence type="ECO:0000256" key="1">
    <source>
        <dbReference type="ARBA" id="ARBA00010531"/>
    </source>
</evidence>
<dbReference type="GO" id="GO:0000049">
    <property type="term" value="F:tRNA binding"/>
    <property type="evidence" value="ECO:0007669"/>
    <property type="project" value="UniProtKB-KW"/>
</dbReference>